<dbReference type="SUPFAM" id="SSF55961">
    <property type="entry name" value="Bet v1-like"/>
    <property type="match status" value="2"/>
</dbReference>
<dbReference type="STRING" id="121616.GA0070216_11311"/>
<keyword evidence="2" id="KW-1185">Reference proteome</keyword>
<accession>A0A1C5A240</accession>
<evidence type="ECO:0000313" key="1">
    <source>
        <dbReference type="EMBL" id="SCF39287.1"/>
    </source>
</evidence>
<dbReference type="CDD" id="cd08861">
    <property type="entry name" value="OtcD1_ARO-CYC_like"/>
    <property type="match status" value="2"/>
</dbReference>
<dbReference type="RefSeq" id="WP_091249930.1">
    <property type="nucleotide sequence ID" value="NZ_FMCU01000013.1"/>
</dbReference>
<dbReference type="OrthoDB" id="3419705at2"/>
<organism evidence="1 2">
    <name type="scientific">Micromonospora matsumotoense</name>
    <dbReference type="NCBI Taxonomy" id="121616"/>
    <lineage>
        <taxon>Bacteria</taxon>
        <taxon>Bacillati</taxon>
        <taxon>Actinomycetota</taxon>
        <taxon>Actinomycetes</taxon>
        <taxon>Micromonosporales</taxon>
        <taxon>Micromonosporaceae</taxon>
        <taxon>Micromonospora</taxon>
    </lineage>
</organism>
<dbReference type="InterPro" id="IPR019587">
    <property type="entry name" value="Polyketide_cyclase/dehydratase"/>
</dbReference>
<gene>
    <name evidence="1" type="ORF">GA0070216_11311</name>
</gene>
<protein>
    <submittedName>
        <fullName evidence="1">Aromatase</fullName>
    </submittedName>
</protein>
<dbReference type="AlphaFoldDB" id="A0A1C5A240"/>
<name>A0A1C5A240_9ACTN</name>
<sequence length="316" mass="35948">MLTRTTHVVEEKASIRAPWQVCRDLVTDLAGWSQLHRPAVHAEHLARDASGDLVQRWYVTGFDTVRTWRERRATEEDGRRTVFTHEPAEPPFADVRGAWTLDEQPDGSTLAVLRLEFELLDADPAEATRRIDLLRRDSRAELETLRHAAEHRDELSELIISFEDPLFVAGSVSDAYTYLYEADKWPDRIPHVVRLAMTEEVPNIQFFDMDTVSADGSEHTTRSVRICLPNRKIVYKQTQPPATMTAHAGHWMFTETPEGLILGARHTCTIRPEGLHLLGEGTTVTKARRYLRKVLSANSMGNLRLAKSYAEERAEA</sequence>
<dbReference type="Proteomes" id="UP000198797">
    <property type="component" value="Unassembled WGS sequence"/>
</dbReference>
<dbReference type="Gene3D" id="3.30.530.20">
    <property type="match status" value="2"/>
</dbReference>
<dbReference type="InterPro" id="IPR023393">
    <property type="entry name" value="START-like_dom_sf"/>
</dbReference>
<reference evidence="2" key="1">
    <citation type="submission" date="2016-06" db="EMBL/GenBank/DDBJ databases">
        <authorList>
            <person name="Varghese N."/>
            <person name="Submissions Spin"/>
        </authorList>
    </citation>
    <scope>NUCLEOTIDE SEQUENCE [LARGE SCALE GENOMIC DNA]</scope>
    <source>
        <strain evidence="2">DSM 44100</strain>
    </source>
</reference>
<dbReference type="EMBL" id="FMCU01000013">
    <property type="protein sequence ID" value="SCF39287.1"/>
    <property type="molecule type" value="Genomic_DNA"/>
</dbReference>
<dbReference type="Pfam" id="PF10604">
    <property type="entry name" value="Polyketide_cyc2"/>
    <property type="match status" value="1"/>
</dbReference>
<evidence type="ECO:0000313" key="2">
    <source>
        <dbReference type="Proteomes" id="UP000198797"/>
    </source>
</evidence>
<proteinExistence type="predicted"/>